<dbReference type="GO" id="GO:0009055">
    <property type="term" value="F:electron transfer activity"/>
    <property type="evidence" value="ECO:0007669"/>
    <property type="project" value="InterPro"/>
</dbReference>
<keyword evidence="4" id="KW-0249">Electron transport</keyword>
<dbReference type="PANTHER" id="PTHR33751">
    <property type="entry name" value="CBB3-TYPE CYTOCHROME C OXIDASE SUBUNIT FIXP"/>
    <property type="match status" value="1"/>
</dbReference>
<organism evidence="8 9">
    <name type="scientific">Endozoicomonas montiporae CL-33</name>
    <dbReference type="NCBI Taxonomy" id="570277"/>
    <lineage>
        <taxon>Bacteria</taxon>
        <taxon>Pseudomonadati</taxon>
        <taxon>Pseudomonadota</taxon>
        <taxon>Gammaproteobacteria</taxon>
        <taxon>Oceanospirillales</taxon>
        <taxon>Endozoicomonadaceae</taxon>
        <taxon>Endozoicomonas</taxon>
    </lineage>
</organism>
<evidence type="ECO:0000256" key="1">
    <source>
        <dbReference type="ARBA" id="ARBA00022448"/>
    </source>
</evidence>
<dbReference type="PANTHER" id="PTHR33751:SF9">
    <property type="entry name" value="CYTOCHROME C4"/>
    <property type="match status" value="1"/>
</dbReference>
<dbReference type="RefSeq" id="WP_051789850.1">
    <property type="nucleotide sequence ID" value="NZ_CP013251.1"/>
</dbReference>
<evidence type="ECO:0000259" key="7">
    <source>
        <dbReference type="PROSITE" id="PS51007"/>
    </source>
</evidence>
<dbReference type="SUPFAM" id="SSF46626">
    <property type="entry name" value="Cytochrome c"/>
    <property type="match status" value="1"/>
</dbReference>
<proteinExistence type="predicted"/>
<evidence type="ECO:0000313" key="8">
    <source>
        <dbReference type="EMBL" id="AMO55130.1"/>
    </source>
</evidence>
<reference evidence="8 9" key="1">
    <citation type="journal article" date="2016" name="Front. Microbiol.">
        <title>Genomic Insight into the Host-Endosymbiont Relationship of Endozoicomonas montiporae CL-33(T) with its Coral Host.</title>
        <authorList>
            <person name="Ding J.-Y."/>
            <person name="Shiu J.-H."/>
            <person name="Chen W.-M."/>
            <person name="Chiang Y.-R."/>
            <person name="Tang S.-L."/>
        </authorList>
    </citation>
    <scope>NUCLEOTIDE SEQUENCE [LARGE SCALE GENOMIC DNA]</scope>
    <source>
        <strain evidence="8 9">CL-33</strain>
    </source>
</reference>
<keyword evidence="3 6" id="KW-0479">Metal-binding</keyword>
<dbReference type="Proteomes" id="UP000071065">
    <property type="component" value="Chromosome"/>
</dbReference>
<dbReference type="GO" id="GO:0020037">
    <property type="term" value="F:heme binding"/>
    <property type="evidence" value="ECO:0007669"/>
    <property type="project" value="InterPro"/>
</dbReference>
<dbReference type="Gene3D" id="1.10.760.10">
    <property type="entry name" value="Cytochrome c-like domain"/>
    <property type="match status" value="1"/>
</dbReference>
<dbReference type="PATRIC" id="fig|570277.3.peg.997"/>
<evidence type="ECO:0000313" key="9">
    <source>
        <dbReference type="Proteomes" id="UP000071065"/>
    </source>
</evidence>
<dbReference type="Pfam" id="PF00034">
    <property type="entry name" value="Cytochrom_C"/>
    <property type="match status" value="1"/>
</dbReference>
<dbReference type="STRING" id="570277.EZMO1_0915"/>
<evidence type="ECO:0000256" key="3">
    <source>
        <dbReference type="ARBA" id="ARBA00022723"/>
    </source>
</evidence>
<protein>
    <submittedName>
        <fullName evidence="8">Cytochrome c, class I (C553-like)</fullName>
    </submittedName>
</protein>
<dbReference type="GO" id="GO:0046872">
    <property type="term" value="F:metal ion binding"/>
    <property type="evidence" value="ECO:0007669"/>
    <property type="project" value="UniProtKB-KW"/>
</dbReference>
<sequence>MTPSVIELKSALTRFPLLLITIFLLLSGCSKPAPEPQKEVLSPEMQAARNKALVLCSGCHGPEGIGTADFNPNLACQKQVYLARQLRDYREGRRTNHIPMVNIAKMLTEEEVDSLSRWYSQLNCPKNQ</sequence>
<dbReference type="InterPro" id="IPR050597">
    <property type="entry name" value="Cytochrome_c_Oxidase_Subunit"/>
</dbReference>
<accession>A0A142B8Q4</accession>
<name>A0A142B8Q4_9GAMM</name>
<evidence type="ECO:0000256" key="4">
    <source>
        <dbReference type="ARBA" id="ARBA00022982"/>
    </source>
</evidence>
<dbReference type="PROSITE" id="PS51007">
    <property type="entry name" value="CYTC"/>
    <property type="match status" value="1"/>
</dbReference>
<dbReference type="KEGG" id="emp:EZMO1_0915"/>
<dbReference type="InterPro" id="IPR009056">
    <property type="entry name" value="Cyt_c-like_dom"/>
</dbReference>
<gene>
    <name evidence="8" type="primary">cyc4</name>
    <name evidence="8" type="ORF">EZMO1_0915</name>
</gene>
<keyword evidence="2 6" id="KW-0349">Heme</keyword>
<dbReference type="EMBL" id="CP013251">
    <property type="protein sequence ID" value="AMO55130.1"/>
    <property type="molecule type" value="Genomic_DNA"/>
</dbReference>
<evidence type="ECO:0000256" key="2">
    <source>
        <dbReference type="ARBA" id="ARBA00022617"/>
    </source>
</evidence>
<keyword evidence="5 6" id="KW-0408">Iron</keyword>
<evidence type="ECO:0000256" key="6">
    <source>
        <dbReference type="PROSITE-ProRule" id="PRU00433"/>
    </source>
</evidence>
<dbReference type="InterPro" id="IPR036909">
    <property type="entry name" value="Cyt_c-like_dom_sf"/>
</dbReference>
<dbReference type="AlphaFoldDB" id="A0A142B8Q4"/>
<feature type="domain" description="Cytochrome c" evidence="7">
    <location>
        <begin position="32"/>
        <end position="123"/>
    </location>
</feature>
<keyword evidence="1" id="KW-0813">Transport</keyword>
<evidence type="ECO:0000256" key="5">
    <source>
        <dbReference type="ARBA" id="ARBA00023004"/>
    </source>
</evidence>